<sequence length="1152" mass="127319">MTFCLRRISMKKWKKIALSLSLSSSLIVPTVANASAEPPISQWKKQMTKEQPVLAYKRFEDAQNQVSTDTLIVKYNEKIPTAVHRSLGATLKQSFPQLGYDVVTVQKGKDMQQVMKNYAKLKAVKSVTPSFTYKRLGSADPKADRMYLLSLLNVDKAIKLAGKHSVTVAVIDTGMDTKHPELKGRLLPAYNAINPAGAPIKDVHGTHVAGIIGANANNGVGAHGVNPNVKILPIDVFGGGWGASDYTIAQGILYAIEKGAKVINMSLGGYFSSPILEEAVKKAIDAGITVVAAAGNEATDMYSIPASYEGVISVGATDSKNKLAEFSNYGPSVDLVAPGADVYSPIYDYAKGSSFAELSGTSMASPVVAGVASLLLSKYPNLKPYQVEWILERTATDLGEKGYDLTYGNGLVNPVAALQYNIKNVPQQEKWNDETILAKAPVIDPKEPYVKTGSFTKPEEMHWVKVNVQQGESVQTLLEGSQSYDYKLVFRFYPEGKTTSEKPIQVNDGRAGEMEAKLFTAKQPGVLAIGVTDANGNYSLQGKSTYTLAIQSFTELMDDGLTKENPATIEQLPFSLENLTFVPENNESDRDYFRFTVAEPTTVKFQLSAVPGIDSSLNVYVAEELYRPVDPDAKYKEIPFPIASGNNNDVGKGETVTFEAQPGVEYVLEASSEPMGGFYPMVLDMAMSSNKAKEATASAIPYQISAEAITLPQDEDNFPAREPMPSEDGVVEQAKAIEQTRKPNDIIIIGDDGSWSYFEKEQIAQIKELARPYNIGDRAEAFIQFSADQDFYKLTVPKTAIYQISFATPDDMMLSAMLFEYDEKKDDLVPVNSFYPFDWMTGKRQSDWTFILEEGKTYYMSVQNDYYQPVADPYVITSKKMIDAPTDKNEKNNEPIQATVMNVRDVKTGNFVLPNDVDYYYYKHRQANELLTFFVQPSKPNASLPKQLRGTLIPIVSVVEDTNGNMTIDEDEYNKAVTFYPSGWSPLYDVNGSFQAKKHIGYFFVVNSFMWDGLSLQSYNFGIQSLNKKDEDASSVVKNNVPSKPLSFNKKGNKYEEIGYMNVVDYGDKDYYKFVVAKDGTFTFKLDVPGTMDGVISIFDAKGRIVQTYDHYGDGDAEIGTLSLKKGTYYVVVEESLARPNANPYTLSIIKK</sequence>
<dbReference type="Pfam" id="PF00082">
    <property type="entry name" value="Peptidase_S8"/>
    <property type="match status" value="1"/>
</dbReference>
<feature type="active site" description="Charge relay system" evidence="5">
    <location>
        <position position="172"/>
    </location>
</feature>
<dbReference type="eggNOG" id="COG1404">
    <property type="taxonomic scope" value="Bacteria"/>
</dbReference>
<evidence type="ECO:0000256" key="7">
    <source>
        <dbReference type="SAM" id="SignalP"/>
    </source>
</evidence>
<evidence type="ECO:0000256" key="1">
    <source>
        <dbReference type="ARBA" id="ARBA00011073"/>
    </source>
</evidence>
<dbReference type="Proteomes" id="UP000000742">
    <property type="component" value="Chromosome"/>
</dbReference>
<dbReference type="InterPro" id="IPR023828">
    <property type="entry name" value="Peptidase_S8_Ser-AS"/>
</dbReference>
<evidence type="ECO:0000259" key="9">
    <source>
        <dbReference type="Pfam" id="PF22148"/>
    </source>
</evidence>
<dbReference type="STRING" id="491915.Aflv_2637"/>
<feature type="chain" id="PRO_5002853336" evidence="7">
    <location>
        <begin position="35"/>
        <end position="1152"/>
    </location>
</feature>
<evidence type="ECO:0000256" key="3">
    <source>
        <dbReference type="ARBA" id="ARBA00022801"/>
    </source>
</evidence>
<dbReference type="PRINTS" id="PR00723">
    <property type="entry name" value="SUBTILISIN"/>
</dbReference>
<dbReference type="PROSITE" id="PS00138">
    <property type="entry name" value="SUBTILASE_SER"/>
    <property type="match status" value="1"/>
</dbReference>
<dbReference type="InterPro" id="IPR000209">
    <property type="entry name" value="Peptidase_S8/S53_dom"/>
</dbReference>
<accession>B7GM88</accession>
<keyword evidence="3 5" id="KW-0378">Hydrolase</keyword>
<dbReference type="InterPro" id="IPR050131">
    <property type="entry name" value="Peptidase_S8_subtilisin-like"/>
</dbReference>
<evidence type="ECO:0000256" key="6">
    <source>
        <dbReference type="RuleBase" id="RU003355"/>
    </source>
</evidence>
<protein>
    <submittedName>
        <fullName evidence="10">Secreted subtilisin-like serine protease</fullName>
    </submittedName>
</protein>
<keyword evidence="7" id="KW-0732">Signal</keyword>
<dbReference type="GO" id="GO:0004252">
    <property type="term" value="F:serine-type endopeptidase activity"/>
    <property type="evidence" value="ECO:0007669"/>
    <property type="project" value="UniProtKB-UniRule"/>
</dbReference>
<organism evidence="10 11">
    <name type="scientific">Anoxybacillus flavithermus (strain DSM 21510 / WK1)</name>
    <dbReference type="NCBI Taxonomy" id="491915"/>
    <lineage>
        <taxon>Bacteria</taxon>
        <taxon>Bacillati</taxon>
        <taxon>Bacillota</taxon>
        <taxon>Bacilli</taxon>
        <taxon>Bacillales</taxon>
        <taxon>Anoxybacillaceae</taxon>
        <taxon>Anoxybacillus</taxon>
    </lineage>
</organism>
<feature type="domain" description="Peptidase S8/S53" evidence="8">
    <location>
        <begin position="164"/>
        <end position="410"/>
    </location>
</feature>
<dbReference type="InterPro" id="IPR054399">
    <property type="entry name" value="Fervidolysin-like_N_prodom"/>
</dbReference>
<evidence type="ECO:0000256" key="4">
    <source>
        <dbReference type="ARBA" id="ARBA00022825"/>
    </source>
</evidence>
<evidence type="ECO:0000313" key="10">
    <source>
        <dbReference type="EMBL" id="ACJ34990.1"/>
    </source>
</evidence>
<evidence type="ECO:0000256" key="5">
    <source>
        <dbReference type="PROSITE-ProRule" id="PRU01240"/>
    </source>
</evidence>
<dbReference type="InterPro" id="IPR015500">
    <property type="entry name" value="Peptidase_S8_subtilisin-rel"/>
</dbReference>
<dbReference type="InterPro" id="IPR022398">
    <property type="entry name" value="Peptidase_S8_His-AS"/>
</dbReference>
<feature type="domain" description="Fervidolysin-like N-terminal prodomain" evidence="9">
    <location>
        <begin position="68"/>
        <end position="129"/>
    </location>
</feature>
<dbReference type="PROSITE" id="PS51892">
    <property type="entry name" value="SUBTILASE"/>
    <property type="match status" value="1"/>
</dbReference>
<dbReference type="SUPFAM" id="SSF89260">
    <property type="entry name" value="Collagen-binding domain"/>
    <property type="match status" value="1"/>
</dbReference>
<dbReference type="PROSITE" id="PS00136">
    <property type="entry name" value="SUBTILASE_ASP"/>
    <property type="match status" value="1"/>
</dbReference>
<dbReference type="InterPro" id="IPR036852">
    <property type="entry name" value="Peptidase_S8/S53_dom_sf"/>
</dbReference>
<dbReference type="Pfam" id="PF22148">
    <property type="entry name" value="Fervidolysin_NPro-like"/>
    <property type="match status" value="1"/>
</dbReference>
<dbReference type="HOGENOM" id="CLU_273711_0_0_9"/>
<evidence type="ECO:0000256" key="2">
    <source>
        <dbReference type="ARBA" id="ARBA00022670"/>
    </source>
</evidence>
<evidence type="ECO:0000313" key="11">
    <source>
        <dbReference type="Proteomes" id="UP000000742"/>
    </source>
</evidence>
<feature type="active site" description="Charge relay system" evidence="5">
    <location>
        <position position="362"/>
    </location>
</feature>
<reference evidence="10 11" key="1">
    <citation type="journal article" date="2008" name="Genome Biol.">
        <title>Encapsulated in silica: genome, proteome and physiology of the thermophilic bacterium Anoxybacillus flavithermus WK1.</title>
        <authorList>
            <person name="Saw J.H."/>
            <person name="Mountain B.W."/>
            <person name="Feng L."/>
            <person name="Omelchenko M.V."/>
            <person name="Hou S."/>
            <person name="Saito J.A."/>
            <person name="Stott M.B."/>
            <person name="Li D."/>
            <person name="Zhao G."/>
            <person name="Wu J."/>
            <person name="Galperin M.Y."/>
            <person name="Koonin E.V."/>
            <person name="Makarova K.S."/>
            <person name="Wolf Y.I."/>
            <person name="Rigden D.J."/>
            <person name="Dunfield P.F."/>
            <person name="Wang L."/>
            <person name="Alam M."/>
        </authorList>
    </citation>
    <scope>NUCLEOTIDE SEQUENCE [LARGE SCALE GENOMIC DNA]</scope>
    <source>
        <strain evidence="11">DSM 21510 / WK1</strain>
    </source>
</reference>
<evidence type="ECO:0000259" key="8">
    <source>
        <dbReference type="Pfam" id="PF00082"/>
    </source>
</evidence>
<dbReference type="PROSITE" id="PS00137">
    <property type="entry name" value="SUBTILASE_HIS"/>
    <property type="match status" value="1"/>
</dbReference>
<dbReference type="EMBL" id="CP000922">
    <property type="protein sequence ID" value="ACJ34990.1"/>
    <property type="molecule type" value="Genomic_DNA"/>
</dbReference>
<keyword evidence="2 5" id="KW-0645">Protease</keyword>
<proteinExistence type="inferred from homology"/>
<comment type="similarity">
    <text evidence="1 5 6">Belongs to the peptidase S8 family.</text>
</comment>
<dbReference type="SUPFAM" id="SSF52743">
    <property type="entry name" value="Subtilisin-like"/>
    <property type="match status" value="1"/>
</dbReference>
<dbReference type="PANTHER" id="PTHR43806">
    <property type="entry name" value="PEPTIDASE S8"/>
    <property type="match status" value="1"/>
</dbReference>
<keyword evidence="4 5" id="KW-0720">Serine protease</keyword>
<dbReference type="InterPro" id="IPR023827">
    <property type="entry name" value="Peptidase_S8_Asp-AS"/>
</dbReference>
<dbReference type="Gene3D" id="2.60.120.380">
    <property type="match status" value="3"/>
</dbReference>
<dbReference type="PANTHER" id="PTHR43806:SF11">
    <property type="entry name" value="CEREVISIN-RELATED"/>
    <property type="match status" value="1"/>
</dbReference>
<name>B7GM88_ANOFW</name>
<dbReference type="Gene3D" id="3.40.50.200">
    <property type="entry name" value="Peptidase S8/S53 domain"/>
    <property type="match status" value="1"/>
</dbReference>
<dbReference type="GO" id="GO:0006508">
    <property type="term" value="P:proteolysis"/>
    <property type="evidence" value="ECO:0007669"/>
    <property type="project" value="UniProtKB-KW"/>
</dbReference>
<dbReference type="KEGG" id="afl:Aflv_2637"/>
<feature type="signal peptide" evidence="7">
    <location>
        <begin position="1"/>
        <end position="34"/>
    </location>
</feature>
<dbReference type="AlphaFoldDB" id="B7GM88"/>
<gene>
    <name evidence="10" type="ordered locus">Aflv_2637</name>
</gene>
<feature type="active site" description="Charge relay system" evidence="5">
    <location>
        <position position="204"/>
    </location>
</feature>